<organism evidence="1 2">
    <name type="scientific">Fluviicola taffensis (strain DSM 16823 / NCIMB 13979 / RW262)</name>
    <dbReference type="NCBI Taxonomy" id="755732"/>
    <lineage>
        <taxon>Bacteria</taxon>
        <taxon>Pseudomonadati</taxon>
        <taxon>Bacteroidota</taxon>
        <taxon>Flavobacteriia</taxon>
        <taxon>Flavobacteriales</taxon>
        <taxon>Crocinitomicaceae</taxon>
        <taxon>Fluviicola</taxon>
    </lineage>
</organism>
<dbReference type="Proteomes" id="UP000007463">
    <property type="component" value="Chromosome"/>
</dbReference>
<sequence length="67" mass="7141" precursor="true">MKKIMLVAAVATFAIGLGSCKKEYTCECSYTFGSETLTSSSKITAKKKDAETACTANQVSGYTCKIK</sequence>
<accession>F2II48</accession>
<reference evidence="2" key="2">
    <citation type="submission" date="2011-02" db="EMBL/GenBank/DDBJ databases">
        <title>The complete genome of Fluviicola taffensis DSM 16823.</title>
        <authorList>
            <consortium name="US DOE Joint Genome Institute (JGI-PGF)"/>
            <person name="Lucas S."/>
            <person name="Copeland A."/>
            <person name="Lapidus A."/>
            <person name="Bruce D."/>
            <person name="Goodwin L."/>
            <person name="Pitluck S."/>
            <person name="Kyrpides N."/>
            <person name="Mavromatis K."/>
            <person name="Ivanova N."/>
            <person name="Mikhailova N."/>
            <person name="Pagani I."/>
            <person name="Chertkov O."/>
            <person name="Detter J.C."/>
            <person name="Han C."/>
            <person name="Tapia R."/>
            <person name="Land M."/>
            <person name="Hauser L."/>
            <person name="Markowitz V."/>
            <person name="Cheng J.-F."/>
            <person name="Hugenholtz P."/>
            <person name="Woyke T."/>
            <person name="Wu D."/>
            <person name="Tindall B."/>
            <person name="Pomrenke H.G."/>
            <person name="Brambilla E."/>
            <person name="Klenk H.-P."/>
            <person name="Eisen J.A."/>
        </authorList>
    </citation>
    <scope>NUCLEOTIDE SEQUENCE [LARGE SCALE GENOMIC DNA]</scope>
    <source>
        <strain evidence="2">DSM 16823 / RW262 / RW262</strain>
    </source>
</reference>
<dbReference type="AlphaFoldDB" id="F2II48"/>
<protein>
    <recommendedName>
        <fullName evidence="3">Lipoprotein</fullName>
    </recommendedName>
</protein>
<dbReference type="HOGENOM" id="CLU_202464_0_0_10"/>
<dbReference type="OrthoDB" id="676461at2"/>
<name>F2II48_FLUTR</name>
<keyword evidence="2" id="KW-1185">Reference proteome</keyword>
<evidence type="ECO:0000313" key="1">
    <source>
        <dbReference type="EMBL" id="AEA42748.1"/>
    </source>
</evidence>
<dbReference type="EMBL" id="CP002542">
    <property type="protein sequence ID" value="AEA42748.1"/>
    <property type="molecule type" value="Genomic_DNA"/>
</dbReference>
<proteinExistence type="predicted"/>
<reference evidence="1 2" key="1">
    <citation type="journal article" date="2011" name="Stand. Genomic Sci.">
        <title>Complete genome sequence of the gliding freshwater bacterium Fluviicola taffensis type strain (RW262).</title>
        <authorList>
            <person name="Woyke T."/>
            <person name="Chertkov O."/>
            <person name="Lapidus A."/>
            <person name="Nolan M."/>
            <person name="Lucas S."/>
            <person name="Del Rio T.G."/>
            <person name="Tice H."/>
            <person name="Cheng J.F."/>
            <person name="Tapia R."/>
            <person name="Han C."/>
            <person name="Goodwin L."/>
            <person name="Pitluck S."/>
            <person name="Liolios K."/>
            <person name="Pagani I."/>
            <person name="Ivanova N."/>
            <person name="Huntemann M."/>
            <person name="Mavromatis K."/>
            <person name="Mikhailova N."/>
            <person name="Pati A."/>
            <person name="Chen A."/>
            <person name="Palaniappan K."/>
            <person name="Land M."/>
            <person name="Hauser L."/>
            <person name="Brambilla E.M."/>
            <person name="Rohde M."/>
            <person name="Mwirichia R."/>
            <person name="Sikorski J."/>
            <person name="Tindall B.J."/>
            <person name="Goker M."/>
            <person name="Bristow J."/>
            <person name="Eisen J.A."/>
            <person name="Markowitz V."/>
            <person name="Hugenholtz P."/>
            <person name="Klenk H.P."/>
            <person name="Kyrpides N.C."/>
        </authorList>
    </citation>
    <scope>NUCLEOTIDE SEQUENCE [LARGE SCALE GENOMIC DNA]</scope>
    <source>
        <strain evidence="2">DSM 16823 / RW262 / RW262</strain>
    </source>
</reference>
<dbReference type="RefSeq" id="WP_013685520.1">
    <property type="nucleotide sequence ID" value="NC_015321.1"/>
</dbReference>
<evidence type="ECO:0000313" key="2">
    <source>
        <dbReference type="Proteomes" id="UP000007463"/>
    </source>
</evidence>
<dbReference type="PROSITE" id="PS51257">
    <property type="entry name" value="PROKAR_LIPOPROTEIN"/>
    <property type="match status" value="1"/>
</dbReference>
<gene>
    <name evidence="1" type="ordered locus">Fluta_0744</name>
</gene>
<evidence type="ECO:0008006" key="3">
    <source>
        <dbReference type="Google" id="ProtNLM"/>
    </source>
</evidence>
<dbReference type="KEGG" id="fte:Fluta_0744"/>